<gene>
    <name evidence="5" type="ORF">EPI10_033220</name>
</gene>
<feature type="compositionally biased region" description="Polar residues" evidence="4">
    <location>
        <begin position="18"/>
        <end position="29"/>
    </location>
</feature>
<dbReference type="PROSITE" id="PS50985">
    <property type="entry name" value="GRAS"/>
    <property type="match status" value="2"/>
</dbReference>
<feature type="region of interest" description="Disordered" evidence="4">
    <location>
        <begin position="703"/>
        <end position="774"/>
    </location>
</feature>
<reference evidence="6" key="1">
    <citation type="journal article" date="2019" name="Plant Biotechnol. J.">
        <title>Genome sequencing of the Australian wild diploid species Gossypium australe highlights disease resistance and delayed gland morphogenesis.</title>
        <authorList>
            <person name="Cai Y."/>
            <person name="Cai X."/>
            <person name="Wang Q."/>
            <person name="Wang P."/>
            <person name="Zhang Y."/>
            <person name="Cai C."/>
            <person name="Xu Y."/>
            <person name="Wang K."/>
            <person name="Zhou Z."/>
            <person name="Wang C."/>
            <person name="Geng S."/>
            <person name="Li B."/>
            <person name="Dong Q."/>
            <person name="Hou Y."/>
            <person name="Wang H."/>
            <person name="Ai P."/>
            <person name="Liu Z."/>
            <person name="Yi F."/>
            <person name="Sun M."/>
            <person name="An G."/>
            <person name="Cheng J."/>
            <person name="Zhang Y."/>
            <person name="Shi Q."/>
            <person name="Xie Y."/>
            <person name="Shi X."/>
            <person name="Chang Y."/>
            <person name="Huang F."/>
            <person name="Chen Y."/>
            <person name="Hong S."/>
            <person name="Mi L."/>
            <person name="Sun Q."/>
            <person name="Zhang L."/>
            <person name="Zhou B."/>
            <person name="Peng R."/>
            <person name="Zhang X."/>
            <person name="Liu F."/>
        </authorList>
    </citation>
    <scope>NUCLEOTIDE SEQUENCE [LARGE SCALE GENOMIC DNA]</scope>
    <source>
        <strain evidence="6">cv. PA1801</strain>
    </source>
</reference>
<evidence type="ECO:0000256" key="3">
    <source>
        <dbReference type="PROSITE-ProRule" id="PRU01191"/>
    </source>
</evidence>
<feature type="compositionally biased region" description="Polar residues" evidence="4">
    <location>
        <begin position="1"/>
        <end position="10"/>
    </location>
</feature>
<feature type="region of interest" description="Disordered" evidence="4">
    <location>
        <begin position="167"/>
        <end position="189"/>
    </location>
</feature>
<dbReference type="Proteomes" id="UP000325315">
    <property type="component" value="Unassembled WGS sequence"/>
</dbReference>
<evidence type="ECO:0000256" key="4">
    <source>
        <dbReference type="SAM" id="MobiDB-lite"/>
    </source>
</evidence>
<accession>A0A5B6X8S0</accession>
<feature type="region of interest" description="VHIID" evidence="3">
    <location>
        <begin position="908"/>
        <end position="973"/>
    </location>
</feature>
<dbReference type="EMBL" id="SMMG02000001">
    <property type="protein sequence ID" value="KAA3489632.1"/>
    <property type="molecule type" value="Genomic_DNA"/>
</dbReference>
<name>A0A5B6X8S0_9ROSI</name>
<keyword evidence="1" id="KW-0805">Transcription regulation</keyword>
<feature type="compositionally biased region" description="Low complexity" evidence="4">
    <location>
        <begin position="720"/>
        <end position="730"/>
    </location>
</feature>
<feature type="region of interest" description="SAW" evidence="3">
    <location>
        <begin position="1127"/>
        <end position="1202"/>
    </location>
</feature>
<comment type="caution">
    <text evidence="3">Lacks conserved residue(s) required for the propagation of feature annotation.</text>
</comment>
<evidence type="ECO:0000313" key="5">
    <source>
        <dbReference type="EMBL" id="KAA3489632.1"/>
    </source>
</evidence>
<feature type="compositionally biased region" description="Polar residues" evidence="4">
    <location>
        <begin position="795"/>
        <end position="809"/>
    </location>
</feature>
<protein>
    <submittedName>
        <fullName evidence="5">Scarecrow-like protein 33</fullName>
    </submittedName>
</protein>
<feature type="region of interest" description="Leucine repeat II (LRII)" evidence="3">
    <location>
        <begin position="989"/>
        <end position="1021"/>
    </location>
</feature>
<feature type="region of interest" description="Leucine repeat I (LRI)" evidence="3">
    <location>
        <begin position="829"/>
        <end position="889"/>
    </location>
</feature>
<dbReference type="Pfam" id="PF03514">
    <property type="entry name" value="GRAS"/>
    <property type="match status" value="2"/>
</dbReference>
<feature type="short sequence motif" description="VHIID" evidence="3">
    <location>
        <begin position="305"/>
        <end position="309"/>
    </location>
</feature>
<feature type="short sequence motif" description="VHIID" evidence="3">
    <location>
        <begin position="939"/>
        <end position="943"/>
    </location>
</feature>
<dbReference type="InterPro" id="IPR005202">
    <property type="entry name" value="TF_GRAS"/>
</dbReference>
<feature type="region of interest" description="SAW" evidence="3">
    <location>
        <begin position="488"/>
        <end position="563"/>
    </location>
</feature>
<dbReference type="AlphaFoldDB" id="A0A5B6X8S0"/>
<organism evidence="5 6">
    <name type="scientific">Gossypium australe</name>
    <dbReference type="NCBI Taxonomy" id="47621"/>
    <lineage>
        <taxon>Eukaryota</taxon>
        <taxon>Viridiplantae</taxon>
        <taxon>Streptophyta</taxon>
        <taxon>Embryophyta</taxon>
        <taxon>Tracheophyta</taxon>
        <taxon>Spermatophyta</taxon>
        <taxon>Magnoliopsida</taxon>
        <taxon>eudicotyledons</taxon>
        <taxon>Gunneridae</taxon>
        <taxon>Pentapetalae</taxon>
        <taxon>rosids</taxon>
        <taxon>malvids</taxon>
        <taxon>Malvales</taxon>
        <taxon>Malvaceae</taxon>
        <taxon>Malvoideae</taxon>
        <taxon>Gossypium</taxon>
    </lineage>
</organism>
<comment type="similarity">
    <text evidence="3">Belongs to the GRAS family.</text>
</comment>
<feature type="region of interest" description="Disordered" evidence="4">
    <location>
        <begin position="793"/>
        <end position="824"/>
    </location>
</feature>
<proteinExistence type="inferred from homology"/>
<evidence type="ECO:0000256" key="2">
    <source>
        <dbReference type="ARBA" id="ARBA00023163"/>
    </source>
</evidence>
<comment type="caution">
    <text evidence="5">The sequence shown here is derived from an EMBL/GenBank/DDBJ whole genome shotgun (WGS) entry which is preliminary data.</text>
</comment>
<dbReference type="PANTHER" id="PTHR31636">
    <property type="entry name" value="OSJNBA0084A10.13 PROTEIN-RELATED"/>
    <property type="match status" value="1"/>
</dbReference>
<keyword evidence="6" id="KW-1185">Reference proteome</keyword>
<feature type="region of interest" description="Leucine repeat II (LRII)" evidence="3">
    <location>
        <begin position="350"/>
        <end position="382"/>
    </location>
</feature>
<keyword evidence="2" id="KW-0804">Transcription</keyword>
<feature type="region of interest" description="Leucine repeat I (LRI)" evidence="3">
    <location>
        <begin position="195"/>
        <end position="255"/>
    </location>
</feature>
<feature type="region of interest" description="Disordered" evidence="4">
    <location>
        <begin position="1"/>
        <end position="32"/>
    </location>
</feature>
<sequence length="1210" mass="136681">MAENPVNGSNCRVDPGSAKSNNPGSNSEGNCPYGNENADFSYAVLNYINDVLMEEDVEGRPCMLQDCLALQAAEKAFYDVLTQKYPSSPPHFHHNLQDPNKSTWNNDPHDDFDSLEGGRKNKHLAMAVEGSSEEHMFDKVFLVKTGNGVSMSCPLYEAYQNRAANSKLEDNGGVKRNNSKRIPAKKQAGNGKEMVDLGSLLTQCAQAVAVYDQRTATELLGKIRYYSSPYGDGTERLAHYFAKGLEIRLNGTRAPLFTQIPSNTTLAADVLKSHVLYVSVCPFGRISNLFSNRNIAKLAEKATTVHVIDFGIAYGFNGLALFTVSQQGPLRITGIDFPQPGFRPAERIEATGRRLRRCCENVNVPFEFNAIAKRWETIRAEELNIERDELLVFICMYRLRHLPDDSVMLNSPRNMVLKLIKRLNPDLFIQGVVNGNYNFPFFINRFREAFFHFSAMFDILEANVGGEDPDRLLLERETFGRDAINVIAYEGMDRIDRPETYKQWQLRNQKAGFRQLPLEQNILNRARTVLKSDYHKDFDIEVDGQWMLQGWKGRLYMDTLFQDFPRFNFDNGSEPMYTNHNLVNGFKEGSPESPDGYASSSGSCVQGHPLDNIPFANEMLKYINEMLMEEDLQEKSCMLQDCLALQAAEKSFYEVLGHQYPLSLHPISPFPDDNLTQTSNSYNITGTNSVKSSTGMYGSLERTSLSEPFTESPHSGDKVLLPPQSSLSSPCVPDGRYKPPLSSKGRKNYQREDGDYLEEGRISKQSATSLEDSEQSDIFDEVLLCKGENEVSPKFSLNGNSPKNGQLKGSINGGTGSRRKKSSKRSEVVDLWSLLTQCAQSVAINDQRTANELLKQISQHSSDSGDGTQRLAHYFGNALKTRLAGKGAPSYLHLGSNKTSAADVLKAYGVYVLACPFKKMSNFCANKKIMEVAEMATTLHIVDFGICYGFQWPCLIQRLSARAGGPPKLRITGIEFPQPGFRPAERVEETGRRLKRYCERFNVPFEYNVIAKKWETIQLEELKINYDEVVVVNCMYRLKNLPDDTMAPTSARDTVLKLIKSINPAIFIHGIANGTYNAPFFVTRFREALFHFSAQFDIFEANVCREDAERMMYEKEVLGRDVMNVVACEGSERVERPETYKQWQARTLRAGFKQAPLEQELMKKVRNMVQCNYHRDFAVDVDGRWMLQGWKGRVIYALSFWKPVKNGPYL</sequence>
<feature type="compositionally biased region" description="Polar residues" evidence="4">
    <location>
        <begin position="703"/>
        <end position="713"/>
    </location>
</feature>
<dbReference type="OrthoDB" id="47276at2759"/>
<evidence type="ECO:0000256" key="1">
    <source>
        <dbReference type="ARBA" id="ARBA00023015"/>
    </source>
</evidence>
<feature type="compositionally biased region" description="Basic and acidic residues" evidence="4">
    <location>
        <begin position="749"/>
        <end position="762"/>
    </location>
</feature>
<evidence type="ECO:0000313" key="6">
    <source>
        <dbReference type="Proteomes" id="UP000325315"/>
    </source>
</evidence>